<accession>A0A8H5NEH0</accession>
<dbReference type="InterPro" id="IPR036291">
    <property type="entry name" value="NAD(P)-bd_dom_sf"/>
</dbReference>
<dbReference type="EMBL" id="JAAOAQ010000193">
    <property type="protein sequence ID" value="KAF5562254.1"/>
    <property type="molecule type" value="Genomic_DNA"/>
</dbReference>
<dbReference type="SUPFAM" id="SSF51735">
    <property type="entry name" value="NAD(P)-binding Rossmann-fold domains"/>
    <property type="match status" value="1"/>
</dbReference>
<dbReference type="AlphaFoldDB" id="A0A8H5NEH0"/>
<dbReference type="Pfam" id="PF00106">
    <property type="entry name" value="adh_short"/>
    <property type="match status" value="1"/>
</dbReference>
<dbReference type="PANTHER" id="PTHR24320">
    <property type="entry name" value="RETINOL DEHYDROGENASE"/>
    <property type="match status" value="1"/>
</dbReference>
<keyword evidence="5" id="KW-1185">Reference proteome</keyword>
<evidence type="ECO:0000313" key="4">
    <source>
        <dbReference type="EMBL" id="KAF5562254.1"/>
    </source>
</evidence>
<organism evidence="4 5">
    <name type="scientific">Fusarium phyllophilum</name>
    <dbReference type="NCBI Taxonomy" id="47803"/>
    <lineage>
        <taxon>Eukaryota</taxon>
        <taxon>Fungi</taxon>
        <taxon>Dikarya</taxon>
        <taxon>Ascomycota</taxon>
        <taxon>Pezizomycotina</taxon>
        <taxon>Sordariomycetes</taxon>
        <taxon>Hypocreomycetidae</taxon>
        <taxon>Hypocreales</taxon>
        <taxon>Nectriaceae</taxon>
        <taxon>Fusarium</taxon>
        <taxon>Fusarium fujikuroi species complex</taxon>
    </lineage>
</organism>
<comment type="similarity">
    <text evidence="1">Belongs to the short-chain dehydrogenases/reductases (SDR) family.</text>
</comment>
<sequence>MFGGSASINFSLDANIPALTGKVILVTGGNNGLGKESILQLAKHEPAEIWMGAHNAERARTAIEDIQKHVPNSVSIKLLLMDLPSFVSISEVATTFRKQSSRLDILMLNAGTVITPAGLTDDGYEI</sequence>
<dbReference type="GO" id="GO:0016491">
    <property type="term" value="F:oxidoreductase activity"/>
    <property type="evidence" value="ECO:0007669"/>
    <property type="project" value="UniProtKB-KW"/>
</dbReference>
<evidence type="ECO:0000256" key="2">
    <source>
        <dbReference type="ARBA" id="ARBA00022857"/>
    </source>
</evidence>
<keyword evidence="3" id="KW-0560">Oxidoreductase</keyword>
<dbReference type="Gene3D" id="3.40.50.720">
    <property type="entry name" value="NAD(P)-binding Rossmann-like Domain"/>
    <property type="match status" value="1"/>
</dbReference>
<keyword evidence="2" id="KW-0521">NADP</keyword>
<dbReference type="InterPro" id="IPR002347">
    <property type="entry name" value="SDR_fam"/>
</dbReference>
<comment type="caution">
    <text evidence="4">The sequence shown here is derived from an EMBL/GenBank/DDBJ whole genome shotgun (WGS) entry which is preliminary data.</text>
</comment>
<dbReference type="PRINTS" id="PR00081">
    <property type="entry name" value="GDHRDH"/>
</dbReference>
<protein>
    <submittedName>
        <fullName evidence="4">Alcohol dehydrogenase Bli-4</fullName>
    </submittedName>
</protein>
<evidence type="ECO:0000256" key="1">
    <source>
        <dbReference type="ARBA" id="ARBA00006484"/>
    </source>
</evidence>
<evidence type="ECO:0000256" key="3">
    <source>
        <dbReference type="ARBA" id="ARBA00023002"/>
    </source>
</evidence>
<dbReference type="Proteomes" id="UP000582016">
    <property type="component" value="Unassembled WGS sequence"/>
</dbReference>
<name>A0A8H5NEH0_9HYPO</name>
<evidence type="ECO:0000313" key="5">
    <source>
        <dbReference type="Proteomes" id="UP000582016"/>
    </source>
</evidence>
<dbReference type="PANTHER" id="PTHR24320:SF282">
    <property type="entry name" value="WW DOMAIN-CONTAINING OXIDOREDUCTASE"/>
    <property type="match status" value="1"/>
</dbReference>
<dbReference type="OrthoDB" id="191139at2759"/>
<gene>
    <name evidence="4" type="ORF">FPHYL_5781</name>
</gene>
<reference evidence="4 5" key="1">
    <citation type="submission" date="2020-05" db="EMBL/GenBank/DDBJ databases">
        <title>Identification and distribution of gene clusters putatively required for synthesis of sphingolipid metabolism inhibitors in phylogenetically diverse species of the filamentous fungus Fusarium.</title>
        <authorList>
            <person name="Kim H.-S."/>
            <person name="Busman M."/>
            <person name="Brown D.W."/>
            <person name="Divon H."/>
            <person name="Uhlig S."/>
            <person name="Proctor R.H."/>
        </authorList>
    </citation>
    <scope>NUCLEOTIDE SEQUENCE [LARGE SCALE GENOMIC DNA]</scope>
    <source>
        <strain evidence="4 5">NRRL 13617</strain>
    </source>
</reference>
<proteinExistence type="inferred from homology"/>